<dbReference type="AlphaFoldDB" id="A0A5E6WVX0"/>
<evidence type="ECO:0000313" key="2">
    <source>
        <dbReference type="Proteomes" id="UP000399692"/>
    </source>
</evidence>
<reference evidence="1 2" key="1">
    <citation type="submission" date="2019-09" db="EMBL/GenBank/DDBJ databases">
        <authorList>
            <person name="Chandra G."/>
            <person name="Truman W A."/>
        </authorList>
    </citation>
    <scope>NUCLEOTIDE SEQUENCE [LARGE SCALE GENOMIC DNA]</scope>
    <source>
        <strain evidence="1">PS631</strain>
    </source>
</reference>
<name>A0A5E6WVX0_PSEFL</name>
<evidence type="ECO:0000313" key="1">
    <source>
        <dbReference type="EMBL" id="VVN33332.1"/>
    </source>
</evidence>
<organism evidence="1 2">
    <name type="scientific">Pseudomonas fluorescens</name>
    <dbReference type="NCBI Taxonomy" id="294"/>
    <lineage>
        <taxon>Bacteria</taxon>
        <taxon>Pseudomonadati</taxon>
        <taxon>Pseudomonadota</taxon>
        <taxon>Gammaproteobacteria</taxon>
        <taxon>Pseudomonadales</taxon>
        <taxon>Pseudomonadaceae</taxon>
        <taxon>Pseudomonas</taxon>
    </lineage>
</organism>
<dbReference type="EMBL" id="CABVHF010000061">
    <property type="protein sequence ID" value="VVN33332.1"/>
    <property type="molecule type" value="Genomic_DNA"/>
</dbReference>
<sequence>MRIMLAPALKPDRLELHGSCRVPSALGFTAQLQRQCDIVEHGAMGQETKVLEHHADAS</sequence>
<dbReference type="Proteomes" id="UP000399692">
    <property type="component" value="Unassembled WGS sequence"/>
</dbReference>
<proteinExistence type="predicted"/>
<accession>A0A5E6WVX0</accession>
<gene>
    <name evidence="1" type="ORF">PS631_05044</name>
</gene>
<protein>
    <submittedName>
        <fullName evidence="1">Uncharacterized protein</fullName>
    </submittedName>
</protein>